<evidence type="ECO:0000313" key="3">
    <source>
        <dbReference type="EMBL" id="CDO76029.1"/>
    </source>
</evidence>
<evidence type="ECO:0000313" key="4">
    <source>
        <dbReference type="Proteomes" id="UP000029665"/>
    </source>
</evidence>
<dbReference type="Pfam" id="PF21669">
    <property type="entry name" value="SHLD2_OB1"/>
    <property type="match status" value="1"/>
</dbReference>
<dbReference type="STRING" id="5643.A0A060SUX9"/>
<organism evidence="3 4">
    <name type="scientific">Pycnoporus cinnabarinus</name>
    <name type="common">Cinnabar-red polypore</name>
    <name type="synonym">Trametes cinnabarina</name>
    <dbReference type="NCBI Taxonomy" id="5643"/>
    <lineage>
        <taxon>Eukaryota</taxon>
        <taxon>Fungi</taxon>
        <taxon>Dikarya</taxon>
        <taxon>Basidiomycota</taxon>
        <taxon>Agaricomycotina</taxon>
        <taxon>Agaricomycetes</taxon>
        <taxon>Polyporales</taxon>
        <taxon>Polyporaceae</taxon>
        <taxon>Trametes</taxon>
    </lineage>
</organism>
<protein>
    <recommendedName>
        <fullName evidence="2">Shieldin complex subunit 2 first OB fold domain-containing protein</fullName>
    </recommendedName>
</protein>
<sequence length="256" mass="27936">MKSHCQGQTTLITWAPTTQAPEEASRSKAEVTFLRPSATISYFRSQKESQETQETDSYNDSNASSIAQFPAFHFSLHTLTCLNTLIREAQTARARGMPKASLKVCVLAAVLEVDGPDTIRMKKGPDAGKEVSLLKLILGDESGGICKLAAWRETAEDWGGLNPEVSTPSVKKGDIVFLENVLASWEAEQARTTTTIPVNLSASPQLKSKMEICYRTLPTVPQDARIRPDLRLGLSDAAVRKVASVVRWFEDVAGLG</sequence>
<name>A0A060SUX9_PYCCI</name>
<dbReference type="InterPro" id="IPR012340">
    <property type="entry name" value="NA-bd_OB-fold"/>
</dbReference>
<accession>A0A060SUX9</accession>
<gene>
    <name evidence="3" type="ORF">BN946_scf184665.g21</name>
</gene>
<dbReference type="AlphaFoldDB" id="A0A060SUX9"/>
<proteinExistence type="predicted"/>
<dbReference type="OrthoDB" id="2570580at2759"/>
<dbReference type="InterPro" id="IPR049507">
    <property type="entry name" value="SHLD2_OB1"/>
</dbReference>
<feature type="region of interest" description="Disordered" evidence="1">
    <location>
        <begin position="1"/>
        <end position="27"/>
    </location>
</feature>
<dbReference type="EMBL" id="CCBP010000323">
    <property type="protein sequence ID" value="CDO76029.1"/>
    <property type="molecule type" value="Genomic_DNA"/>
</dbReference>
<evidence type="ECO:0000256" key="1">
    <source>
        <dbReference type="SAM" id="MobiDB-lite"/>
    </source>
</evidence>
<dbReference type="SUPFAM" id="SSF50249">
    <property type="entry name" value="Nucleic acid-binding proteins"/>
    <property type="match status" value="1"/>
</dbReference>
<feature type="domain" description="Shieldin complex subunit 2 first OB fold" evidence="2">
    <location>
        <begin position="101"/>
        <end position="189"/>
    </location>
</feature>
<dbReference type="Proteomes" id="UP000029665">
    <property type="component" value="Unassembled WGS sequence"/>
</dbReference>
<feature type="compositionally biased region" description="Polar residues" evidence="1">
    <location>
        <begin position="1"/>
        <end position="20"/>
    </location>
</feature>
<keyword evidence="4" id="KW-1185">Reference proteome</keyword>
<reference evidence="3" key="1">
    <citation type="submission" date="2014-01" db="EMBL/GenBank/DDBJ databases">
        <title>The genome of the white-rot fungus Pycnoporus cinnabarinus: a basidiomycete model with a versatile arsenal for lignocellulosic biomass breakdown.</title>
        <authorList>
            <person name="Levasseur A."/>
            <person name="Lomascolo A."/>
            <person name="Ruiz-Duenas F.J."/>
            <person name="Uzan E."/>
            <person name="Piumi F."/>
            <person name="Kues U."/>
            <person name="Ram A.F.J."/>
            <person name="Murat C."/>
            <person name="Haon M."/>
            <person name="Benoit I."/>
            <person name="Arfi Y."/>
            <person name="Chevret D."/>
            <person name="Drula E."/>
            <person name="Kwon M.J."/>
            <person name="Gouret P."/>
            <person name="Lesage-Meessen L."/>
            <person name="Lombard V."/>
            <person name="Mariette J."/>
            <person name="Noirot C."/>
            <person name="Park J."/>
            <person name="Patyshakuliyeva A."/>
            <person name="Wieneger R.A.B."/>
            <person name="Wosten H.A.B."/>
            <person name="Martin F."/>
            <person name="Coutinho P.M."/>
            <person name="de Vries R."/>
            <person name="Martinez A.T."/>
            <person name="Klopp C."/>
            <person name="Pontarotti P."/>
            <person name="Henrissat B."/>
            <person name="Record E."/>
        </authorList>
    </citation>
    <scope>NUCLEOTIDE SEQUENCE [LARGE SCALE GENOMIC DNA]</scope>
    <source>
        <strain evidence="3">BRFM137</strain>
    </source>
</reference>
<dbReference type="HOGENOM" id="CLU_069053_1_0_1"/>
<comment type="caution">
    <text evidence="3">The sequence shown here is derived from an EMBL/GenBank/DDBJ whole genome shotgun (WGS) entry which is preliminary data.</text>
</comment>
<dbReference type="OMA" id="CYRTMPY"/>
<evidence type="ECO:0000259" key="2">
    <source>
        <dbReference type="Pfam" id="PF21669"/>
    </source>
</evidence>
<dbReference type="Gene3D" id="2.40.50.140">
    <property type="entry name" value="Nucleic acid-binding proteins"/>
    <property type="match status" value="1"/>
</dbReference>